<sequence>MESEESRDYLLCFDFTTKRFGEPLKLPFNSEGDGEDNVALTCVRDEKLAVLYRSYKSIDIWISTKIQPNVVLWSKFVGMDLVMLTDGFRAGCFFIDEEKQVAVVFDRRLNYSKACIIGKDGYFKDSVNVGVALPRYFTSYVPSLVSLKHNKPSKRKQRDN</sequence>
<dbReference type="NCBIfam" id="TIGR01640">
    <property type="entry name" value="F_box_assoc_1"/>
    <property type="match status" value="1"/>
</dbReference>
<evidence type="ECO:0000313" key="2">
    <source>
        <dbReference type="Proteomes" id="UP000694864"/>
    </source>
</evidence>
<organism evidence="2 3">
    <name type="scientific">Camelina sativa</name>
    <name type="common">False flax</name>
    <name type="synonym">Myagrum sativum</name>
    <dbReference type="NCBI Taxonomy" id="90675"/>
    <lineage>
        <taxon>Eukaryota</taxon>
        <taxon>Viridiplantae</taxon>
        <taxon>Streptophyta</taxon>
        <taxon>Embryophyta</taxon>
        <taxon>Tracheophyta</taxon>
        <taxon>Spermatophyta</taxon>
        <taxon>Magnoliopsida</taxon>
        <taxon>eudicotyledons</taxon>
        <taxon>Gunneridae</taxon>
        <taxon>Pentapetalae</taxon>
        <taxon>rosids</taxon>
        <taxon>malvids</taxon>
        <taxon>Brassicales</taxon>
        <taxon>Brassicaceae</taxon>
        <taxon>Camelineae</taxon>
        <taxon>Camelina</taxon>
    </lineage>
</organism>
<dbReference type="GeneID" id="104767495"/>
<dbReference type="Pfam" id="PF07734">
    <property type="entry name" value="FBA_1"/>
    <property type="match status" value="1"/>
</dbReference>
<dbReference type="Proteomes" id="UP000694864">
    <property type="component" value="Chromosome 19"/>
</dbReference>
<reference evidence="3" key="2">
    <citation type="submission" date="2025-08" db="UniProtKB">
        <authorList>
            <consortium name="RefSeq"/>
        </authorList>
    </citation>
    <scope>IDENTIFICATION</scope>
    <source>
        <tissue evidence="3">Leaf</tissue>
    </source>
</reference>
<gene>
    <name evidence="3" type="primary">LOC104767495</name>
</gene>
<dbReference type="InterPro" id="IPR017451">
    <property type="entry name" value="F-box-assoc_interact_dom"/>
</dbReference>
<evidence type="ECO:0000313" key="3">
    <source>
        <dbReference type="RefSeq" id="XP_010489816.1"/>
    </source>
</evidence>
<dbReference type="InterPro" id="IPR006527">
    <property type="entry name" value="F-box-assoc_dom_typ1"/>
</dbReference>
<proteinExistence type="predicted"/>
<name>A0ABM0XRG2_CAMSA</name>
<reference evidence="2" key="1">
    <citation type="journal article" date="2014" name="Nat. Commun.">
        <title>The emerging biofuel crop Camelina sativa retains a highly undifferentiated hexaploid genome structure.</title>
        <authorList>
            <person name="Kagale S."/>
            <person name="Koh C."/>
            <person name="Nixon J."/>
            <person name="Bollina V."/>
            <person name="Clarke W.E."/>
            <person name="Tuteja R."/>
            <person name="Spillane C."/>
            <person name="Robinson S.J."/>
            <person name="Links M.G."/>
            <person name="Clarke C."/>
            <person name="Higgins E.E."/>
            <person name="Huebert T."/>
            <person name="Sharpe A.G."/>
            <person name="Parkin I.A."/>
        </authorList>
    </citation>
    <scope>NUCLEOTIDE SEQUENCE [LARGE SCALE GENOMIC DNA]</scope>
    <source>
        <strain evidence="2">cv. DH55</strain>
    </source>
</reference>
<evidence type="ECO:0000259" key="1">
    <source>
        <dbReference type="Pfam" id="PF07734"/>
    </source>
</evidence>
<dbReference type="RefSeq" id="XP_010489816.1">
    <property type="nucleotide sequence ID" value="XM_010491514.1"/>
</dbReference>
<keyword evidence="2" id="KW-1185">Reference proteome</keyword>
<protein>
    <submittedName>
        <fullName evidence="3">F-box protein At1g11810-like</fullName>
    </submittedName>
</protein>
<feature type="domain" description="F-box associated beta-propeller type 1" evidence="1">
    <location>
        <begin position="3"/>
        <end position="146"/>
    </location>
</feature>
<accession>A0ABM0XRG2</accession>